<dbReference type="AlphaFoldDB" id="A0A238H224"/>
<name>A0A238H224_9BURK</name>
<reference evidence="1 2" key="1">
    <citation type="submission" date="2017-04" db="EMBL/GenBank/DDBJ databases">
        <authorList>
            <person name="Afonso C.L."/>
            <person name="Miller P.J."/>
            <person name="Scott M.A."/>
            <person name="Spackman E."/>
            <person name="Goraichik I."/>
            <person name="Dimitrov K.M."/>
            <person name="Suarez D.L."/>
            <person name="Swayne D.E."/>
        </authorList>
    </citation>
    <scope>NUCLEOTIDE SEQUENCE [LARGE SCALE GENOMIC DNA]</scope>
    <source>
        <strain evidence="1">LMG 28154</strain>
    </source>
</reference>
<dbReference type="EMBL" id="FXAN01000040">
    <property type="protein sequence ID" value="SMF99309.1"/>
    <property type="molecule type" value="Genomic_DNA"/>
</dbReference>
<sequence>MVKLRAALRIERSHLAGWHRLVSNGCAHRFQLSANDARKRDSGSLRLIRSDRAPARSRMRPAASRRLGWLKALPRVAVAPNVNRYWIHRLRRRIASPSIGESTTAYTTPMVRMAVNIAR</sequence>
<organism evidence="1 2">
    <name type="scientific">Burkholderia singularis</name>
    <dbReference type="NCBI Taxonomy" id="1503053"/>
    <lineage>
        <taxon>Bacteria</taxon>
        <taxon>Pseudomonadati</taxon>
        <taxon>Pseudomonadota</taxon>
        <taxon>Betaproteobacteria</taxon>
        <taxon>Burkholderiales</taxon>
        <taxon>Burkholderiaceae</taxon>
        <taxon>Burkholderia</taxon>
        <taxon>pseudomallei group</taxon>
    </lineage>
</organism>
<protein>
    <submittedName>
        <fullName evidence="1">Uncharacterized protein</fullName>
    </submittedName>
</protein>
<proteinExistence type="predicted"/>
<accession>A0A238H224</accession>
<gene>
    <name evidence="1" type="ORF">BSIN_0039</name>
</gene>
<evidence type="ECO:0000313" key="1">
    <source>
        <dbReference type="EMBL" id="SMF99309.1"/>
    </source>
</evidence>
<evidence type="ECO:0000313" key="2">
    <source>
        <dbReference type="Proteomes" id="UP000198460"/>
    </source>
</evidence>
<dbReference type="Proteomes" id="UP000198460">
    <property type="component" value="Unassembled WGS sequence"/>
</dbReference>